<dbReference type="PANTHER" id="PTHR42864:SF2">
    <property type="entry name" value="LIGHT-INDEPENDENT PROTOCHLOROPHYLLIDE REDUCTASE IRON-SULFUR ATP-BINDING PROTEIN"/>
    <property type="match status" value="1"/>
</dbReference>
<evidence type="ECO:0000256" key="7">
    <source>
        <dbReference type="ARBA" id="ARBA00023014"/>
    </source>
</evidence>
<keyword evidence="5" id="KW-0067">ATP-binding</keyword>
<dbReference type="SUPFAM" id="SSF52540">
    <property type="entry name" value="P-loop containing nucleoside triphosphate hydrolases"/>
    <property type="match status" value="1"/>
</dbReference>
<dbReference type="InterPro" id="IPR030655">
    <property type="entry name" value="NifH/chlL_CS"/>
</dbReference>
<organism evidence="8">
    <name type="scientific">uncultured microorganism</name>
    <dbReference type="NCBI Taxonomy" id="358574"/>
    <lineage>
        <taxon>unclassified sequences</taxon>
        <taxon>environmental samples</taxon>
    </lineage>
</organism>
<evidence type="ECO:0000313" key="8">
    <source>
        <dbReference type="EMBL" id="ADX43200.1"/>
    </source>
</evidence>
<dbReference type="GO" id="GO:0016491">
    <property type="term" value="F:oxidoreductase activity"/>
    <property type="evidence" value="ECO:0007669"/>
    <property type="project" value="InterPro"/>
</dbReference>
<evidence type="ECO:0000256" key="6">
    <source>
        <dbReference type="ARBA" id="ARBA00023004"/>
    </source>
</evidence>
<protein>
    <submittedName>
        <fullName evidence="8">Putative nitrogenase reductase</fullName>
    </submittedName>
</protein>
<dbReference type="Gene3D" id="3.40.50.300">
    <property type="entry name" value="P-loop containing nucleotide triphosphate hydrolases"/>
    <property type="match status" value="1"/>
</dbReference>
<dbReference type="Pfam" id="PF00142">
    <property type="entry name" value="Fer4_NifH"/>
    <property type="match status" value="1"/>
</dbReference>
<dbReference type="PROSITE" id="PS00746">
    <property type="entry name" value="NIFH_FRXC_1"/>
    <property type="match status" value="1"/>
</dbReference>
<dbReference type="GO" id="GO:0005524">
    <property type="term" value="F:ATP binding"/>
    <property type="evidence" value="ECO:0007669"/>
    <property type="project" value="UniProtKB-KW"/>
</dbReference>
<sequence>GKGGIGKSTIACNLSIAWTEMGEKVMQIGCSPKADSVSFLIGGELPDTTVQDEFRKIGGEGEQQIMDAVMEGYKGIKCLESGGPEPGVGCAGRGALSTLRALFTYNVIPKSGITMTIYDVIGDVVCGGFAMP</sequence>
<keyword evidence="7" id="KW-0411">Iron-sulfur</keyword>
<evidence type="ECO:0000256" key="2">
    <source>
        <dbReference type="ARBA" id="ARBA00005504"/>
    </source>
</evidence>
<keyword evidence="6" id="KW-0408">Iron</keyword>
<evidence type="ECO:0000256" key="5">
    <source>
        <dbReference type="ARBA" id="ARBA00022840"/>
    </source>
</evidence>
<evidence type="ECO:0000256" key="3">
    <source>
        <dbReference type="ARBA" id="ARBA00022723"/>
    </source>
</evidence>
<dbReference type="EMBL" id="HQ223940">
    <property type="protein sequence ID" value="ADX43200.1"/>
    <property type="molecule type" value="Genomic_DNA"/>
</dbReference>
<feature type="non-terminal residue" evidence="8">
    <location>
        <position position="1"/>
    </location>
</feature>
<comment type="similarity">
    <text evidence="2">Belongs to the NifH/BchL/ChlL family.</text>
</comment>
<gene>
    <name evidence="8" type="primary">nifH</name>
</gene>
<feature type="non-terminal residue" evidence="8">
    <location>
        <position position="132"/>
    </location>
</feature>
<name>F1CAK0_9ZZZZ</name>
<evidence type="ECO:0000256" key="1">
    <source>
        <dbReference type="ARBA" id="ARBA00001966"/>
    </source>
</evidence>
<keyword evidence="4" id="KW-0547">Nucleotide-binding</keyword>
<dbReference type="InterPro" id="IPR000392">
    <property type="entry name" value="NifH/frxC"/>
</dbReference>
<dbReference type="GO" id="GO:0046872">
    <property type="term" value="F:metal ion binding"/>
    <property type="evidence" value="ECO:0007669"/>
    <property type="project" value="UniProtKB-KW"/>
</dbReference>
<dbReference type="AlphaFoldDB" id="F1CAK0"/>
<accession>F1CAK0</accession>
<evidence type="ECO:0000256" key="4">
    <source>
        <dbReference type="ARBA" id="ARBA00022741"/>
    </source>
</evidence>
<proteinExistence type="inferred from homology"/>
<comment type="cofactor">
    <cofactor evidence="1">
        <name>[4Fe-4S] cluster</name>
        <dbReference type="ChEBI" id="CHEBI:49883"/>
    </cofactor>
</comment>
<dbReference type="PANTHER" id="PTHR42864">
    <property type="entry name" value="LIGHT-INDEPENDENT PROTOCHLOROPHYLLIDE REDUCTASE IRON-SULFUR ATP-BINDING PROTEIN"/>
    <property type="match status" value="1"/>
</dbReference>
<dbReference type="InterPro" id="IPR027417">
    <property type="entry name" value="P-loop_NTPase"/>
</dbReference>
<dbReference type="PROSITE" id="PS51026">
    <property type="entry name" value="NIFH_FRXC_3"/>
    <property type="match status" value="1"/>
</dbReference>
<keyword evidence="3" id="KW-0479">Metal-binding</keyword>
<dbReference type="GO" id="GO:0051536">
    <property type="term" value="F:iron-sulfur cluster binding"/>
    <property type="evidence" value="ECO:0007669"/>
    <property type="project" value="UniProtKB-KW"/>
</dbReference>
<dbReference type="PRINTS" id="PR00091">
    <property type="entry name" value="NITROGNASEII"/>
</dbReference>
<reference evidence="8" key="1">
    <citation type="journal article" date="2013" name="Appl. Environ. Microbiol.">
        <title>Environment-Dependent Distribution of the Sediment nifH-Harboring Microbiota in the Northern South China Sea.</title>
        <authorList>
            <person name="Dang H."/>
            <person name="Yang J."/>
            <person name="Li J."/>
            <person name="Luan X."/>
            <person name="Zhang Y."/>
            <person name="Gu G."/>
            <person name="Xue R."/>
            <person name="Zong M."/>
            <person name="Klotz M.G."/>
        </authorList>
    </citation>
    <scope>NUCLEOTIDE SEQUENCE</scope>
</reference>